<protein>
    <recommendedName>
        <fullName evidence="5 15">Non-structural maintenance of chromosomes element 1 homolog</fullName>
        <ecNumber evidence="4 15">2.3.2.27</ecNumber>
    </recommendedName>
</protein>
<keyword evidence="7 15" id="KW-0479">Metal-binding</keyword>
<evidence type="ECO:0000256" key="1">
    <source>
        <dbReference type="ARBA" id="ARBA00000900"/>
    </source>
</evidence>
<gene>
    <name evidence="18" type="ORF">TWF696_008766</name>
</gene>
<evidence type="ECO:0000256" key="8">
    <source>
        <dbReference type="ARBA" id="ARBA00022763"/>
    </source>
</evidence>
<dbReference type="Gene3D" id="3.30.40.10">
    <property type="entry name" value="Zinc/RING finger domain, C3HC4 (zinc finger)"/>
    <property type="match status" value="1"/>
</dbReference>
<proteinExistence type="inferred from homology"/>
<evidence type="ECO:0000313" key="19">
    <source>
        <dbReference type="Proteomes" id="UP001375240"/>
    </source>
</evidence>
<dbReference type="InterPro" id="IPR013083">
    <property type="entry name" value="Znf_RING/FYVE/PHD"/>
</dbReference>
<dbReference type="SUPFAM" id="SSF57850">
    <property type="entry name" value="RING/U-box"/>
    <property type="match status" value="1"/>
</dbReference>
<feature type="compositionally biased region" description="Basic and acidic residues" evidence="16">
    <location>
        <begin position="449"/>
        <end position="460"/>
    </location>
</feature>
<dbReference type="AlphaFoldDB" id="A0AAV9UH21"/>
<accession>A0AAV9UH21</accession>
<dbReference type="Pfam" id="PF08746">
    <property type="entry name" value="zf-RING-like"/>
    <property type="match status" value="1"/>
</dbReference>
<keyword evidence="10 15" id="KW-0833">Ubl conjugation pathway</keyword>
<evidence type="ECO:0000256" key="9">
    <source>
        <dbReference type="ARBA" id="ARBA00022771"/>
    </source>
</evidence>
<evidence type="ECO:0000256" key="3">
    <source>
        <dbReference type="ARBA" id="ARBA00010258"/>
    </source>
</evidence>
<evidence type="ECO:0000256" key="14">
    <source>
        <dbReference type="ARBA" id="ARBA00023242"/>
    </source>
</evidence>
<evidence type="ECO:0000256" key="2">
    <source>
        <dbReference type="ARBA" id="ARBA00004123"/>
    </source>
</evidence>
<keyword evidence="8 15" id="KW-0227">DNA damage</keyword>
<comment type="catalytic activity">
    <reaction evidence="1 15">
        <text>S-ubiquitinyl-[E2 ubiquitin-conjugating enzyme]-L-cysteine + [acceptor protein]-L-lysine = [E2 ubiquitin-conjugating enzyme]-L-cysteine + N(6)-ubiquitinyl-[acceptor protein]-L-lysine.</text>
        <dbReference type="EC" id="2.3.2.27"/>
    </reaction>
</comment>
<evidence type="ECO:0000256" key="5">
    <source>
        <dbReference type="ARBA" id="ARBA00019422"/>
    </source>
</evidence>
<evidence type="ECO:0000256" key="11">
    <source>
        <dbReference type="ARBA" id="ARBA00022833"/>
    </source>
</evidence>
<dbReference type="InterPro" id="IPR011513">
    <property type="entry name" value="Nse1"/>
</dbReference>
<sequence>MMSSNYTNVHRAFLQGLLIRPYIDLEEGRQLLAAIRSADTDSEVSAESVSLKDVTDVIHTIQNAISPFDLEVRNMLDQEDGKRYYSLVNSSDDEIIRLATTHTPDEISFFKRLLDEMFDANNTTHAEIMAVKGMRAISLNKNPPAERENHVIATQGANGEETTQVIAGAGIGLTKSEAEECLARFVDEGWLEKDGAGFHFLSTRSLLELEPYLTATYNVEEEEDNEDGTVSRGPMRLRIKTCHVCKYLHTIGQRCSDATCNIRIHNHCAENYFARNPAKKCPACQAEWKGDPVGPKAARKAGGGGDAGLRRVRGRDSEGVLPQRLSKSAKASIEKSKGRRSTMFDNDEDDINEEAEEEQVGESSARPSGARHSLGRRNRAPTSDGEEEESRIERPRKVSRTVNGSSRRSSGMQQTQGSDGDLEDDNDEPVASRHDGMTSPHSTSGAVRVKNERMADQQLRDEDEDELPRRMSKTTLKSRRR</sequence>
<dbReference type="EC" id="2.3.2.27" evidence="4 15"/>
<evidence type="ECO:0000256" key="16">
    <source>
        <dbReference type="SAM" id="MobiDB-lite"/>
    </source>
</evidence>
<dbReference type="GO" id="GO:0005634">
    <property type="term" value="C:nucleus"/>
    <property type="evidence" value="ECO:0007669"/>
    <property type="project" value="UniProtKB-SubCell"/>
</dbReference>
<dbReference type="GO" id="GO:0030915">
    <property type="term" value="C:Smc5-Smc6 complex"/>
    <property type="evidence" value="ECO:0007669"/>
    <property type="project" value="UniProtKB-UniRule"/>
</dbReference>
<keyword evidence="13 15" id="KW-0234">DNA repair</keyword>
<dbReference type="InterPro" id="IPR014857">
    <property type="entry name" value="Nse1_RING_C4HC3-type"/>
</dbReference>
<comment type="similarity">
    <text evidence="3 15">Belongs to the NSE1 family.</text>
</comment>
<dbReference type="EMBL" id="JAVHNQ010000007">
    <property type="protein sequence ID" value="KAK6341698.1"/>
    <property type="molecule type" value="Genomic_DNA"/>
</dbReference>
<feature type="region of interest" description="Disordered" evidence="16">
    <location>
        <begin position="290"/>
        <end position="481"/>
    </location>
</feature>
<feature type="compositionally biased region" description="Basic residues" evidence="16">
    <location>
        <begin position="470"/>
        <end position="481"/>
    </location>
</feature>
<comment type="subunit">
    <text evidence="15">Component of the Smc5-Smc6 complex.</text>
</comment>
<dbReference type="Gene3D" id="1.10.10.10">
    <property type="entry name" value="Winged helix-like DNA-binding domain superfamily/Winged helix DNA-binding domain"/>
    <property type="match status" value="1"/>
</dbReference>
<keyword evidence="19" id="KW-1185">Reference proteome</keyword>
<dbReference type="GO" id="GO:0061630">
    <property type="term" value="F:ubiquitin protein ligase activity"/>
    <property type="evidence" value="ECO:0007669"/>
    <property type="project" value="UniProtKB-EC"/>
</dbReference>
<evidence type="ECO:0000256" key="6">
    <source>
        <dbReference type="ARBA" id="ARBA00022679"/>
    </source>
</evidence>
<comment type="subcellular location">
    <subcellularLocation>
        <location evidence="2 15">Nucleus</location>
    </subcellularLocation>
</comment>
<evidence type="ECO:0000313" key="18">
    <source>
        <dbReference type="EMBL" id="KAK6341698.1"/>
    </source>
</evidence>
<evidence type="ECO:0000256" key="7">
    <source>
        <dbReference type="ARBA" id="ARBA00022723"/>
    </source>
</evidence>
<keyword evidence="14 15" id="KW-0539">Nucleus</keyword>
<evidence type="ECO:0000256" key="13">
    <source>
        <dbReference type="ARBA" id="ARBA00023204"/>
    </source>
</evidence>
<evidence type="ECO:0000256" key="15">
    <source>
        <dbReference type="RuleBase" id="RU368018"/>
    </source>
</evidence>
<keyword evidence="12 15" id="KW-0233">DNA recombination</keyword>
<feature type="compositionally biased region" description="Polar residues" evidence="16">
    <location>
        <begin position="400"/>
        <end position="418"/>
    </location>
</feature>
<dbReference type="PANTHER" id="PTHR20973">
    <property type="entry name" value="NON-SMC ELEMENT 1-RELATED"/>
    <property type="match status" value="1"/>
</dbReference>
<dbReference type="Gene3D" id="3.90.1150.220">
    <property type="match status" value="1"/>
</dbReference>
<dbReference type="CDD" id="cd16493">
    <property type="entry name" value="RING-CH-C4HC3_NSE1"/>
    <property type="match status" value="1"/>
</dbReference>
<evidence type="ECO:0000259" key="17">
    <source>
        <dbReference type="Pfam" id="PF08746"/>
    </source>
</evidence>
<dbReference type="PANTHER" id="PTHR20973:SF0">
    <property type="entry name" value="NON-STRUCTURAL MAINTENANCE OF CHROMOSOMES ELEMENT 1 HOMOLOG"/>
    <property type="match status" value="1"/>
</dbReference>
<feature type="compositionally biased region" description="Acidic residues" evidence="16">
    <location>
        <begin position="345"/>
        <end position="360"/>
    </location>
</feature>
<feature type="domain" description="Non-structural maintenance of chromosomes element 1 RING C4HC3-type" evidence="17">
    <location>
        <begin position="242"/>
        <end position="284"/>
    </location>
</feature>
<keyword evidence="6 15" id="KW-0808">Transferase</keyword>
<dbReference type="GO" id="GO:0008270">
    <property type="term" value="F:zinc ion binding"/>
    <property type="evidence" value="ECO:0007669"/>
    <property type="project" value="UniProtKB-KW"/>
</dbReference>
<dbReference type="InterPro" id="IPR036388">
    <property type="entry name" value="WH-like_DNA-bd_sf"/>
</dbReference>
<dbReference type="GO" id="GO:0000724">
    <property type="term" value="P:double-strand break repair via homologous recombination"/>
    <property type="evidence" value="ECO:0007669"/>
    <property type="project" value="TreeGrafter"/>
</dbReference>
<keyword evidence="9 15" id="KW-0863">Zinc-finger</keyword>
<evidence type="ECO:0000256" key="10">
    <source>
        <dbReference type="ARBA" id="ARBA00022786"/>
    </source>
</evidence>
<organism evidence="18 19">
    <name type="scientific">Orbilia brochopaga</name>
    <dbReference type="NCBI Taxonomy" id="3140254"/>
    <lineage>
        <taxon>Eukaryota</taxon>
        <taxon>Fungi</taxon>
        <taxon>Dikarya</taxon>
        <taxon>Ascomycota</taxon>
        <taxon>Pezizomycotina</taxon>
        <taxon>Orbiliomycetes</taxon>
        <taxon>Orbiliales</taxon>
        <taxon>Orbiliaceae</taxon>
        <taxon>Orbilia</taxon>
    </lineage>
</organism>
<dbReference type="Pfam" id="PF07574">
    <property type="entry name" value="SMC_Nse1"/>
    <property type="match status" value="1"/>
</dbReference>
<dbReference type="Proteomes" id="UP001375240">
    <property type="component" value="Unassembled WGS sequence"/>
</dbReference>
<evidence type="ECO:0000256" key="12">
    <source>
        <dbReference type="ARBA" id="ARBA00023172"/>
    </source>
</evidence>
<evidence type="ECO:0000256" key="4">
    <source>
        <dbReference type="ARBA" id="ARBA00012483"/>
    </source>
</evidence>
<comment type="function">
    <text evidence="15">Acts in a DNA repair pathway for removal of UV-induced DNA damage that is distinct from classical nucleotide excision repair and in repair of ionizing radiation damage. Functions in homologous recombination repair of DNA double strand breaks and in recovery of stalled replication forks.</text>
</comment>
<name>A0AAV9UH21_9PEZI</name>
<reference evidence="18 19" key="1">
    <citation type="submission" date="2019-10" db="EMBL/GenBank/DDBJ databases">
        <authorList>
            <person name="Palmer J.M."/>
        </authorList>
    </citation>
    <scope>NUCLEOTIDE SEQUENCE [LARGE SCALE GENOMIC DNA]</scope>
    <source>
        <strain evidence="18 19">TWF696</strain>
    </source>
</reference>
<keyword evidence="11 15" id="KW-0862">Zinc</keyword>
<comment type="caution">
    <text evidence="18">The sequence shown here is derived from an EMBL/GenBank/DDBJ whole genome shotgun (WGS) entry which is preliminary data.</text>
</comment>